<dbReference type="STRING" id="70415.A0A5S6R4J1"/>
<dbReference type="PANTHER" id="PTHR18902">
    <property type="entry name" value="NUCLEAR MITOTIC APPARATUS PROTEIN 1-RELATED"/>
    <property type="match status" value="1"/>
</dbReference>
<dbReference type="SMART" id="SM00755">
    <property type="entry name" value="Grip"/>
    <property type="match status" value="1"/>
</dbReference>
<dbReference type="GO" id="GO:0005737">
    <property type="term" value="C:cytoplasm"/>
    <property type="evidence" value="ECO:0007669"/>
    <property type="project" value="UniProtKB-SubCell"/>
</dbReference>
<feature type="coiled-coil region" evidence="5">
    <location>
        <begin position="127"/>
        <end position="196"/>
    </location>
</feature>
<evidence type="ECO:0000256" key="4">
    <source>
        <dbReference type="ARBA" id="ARBA00023054"/>
    </source>
</evidence>
<dbReference type="InterPro" id="IPR051841">
    <property type="entry name" value="MT-Golgi_org_protein"/>
</dbReference>
<accession>A0A5S6R4J1</accession>
<dbReference type="Pfam" id="PF01465">
    <property type="entry name" value="GRIP"/>
    <property type="match status" value="1"/>
</dbReference>
<dbReference type="AlphaFoldDB" id="A0A5S6R4J1"/>
<dbReference type="InterPro" id="IPR032023">
    <property type="entry name" value="GCC2_Rab_bind"/>
</dbReference>
<evidence type="ECO:0000256" key="3">
    <source>
        <dbReference type="ARBA" id="ARBA00022553"/>
    </source>
</evidence>
<dbReference type="Proteomes" id="UP000046395">
    <property type="component" value="Unassembled WGS sequence"/>
</dbReference>
<keyword evidence="3" id="KW-0597">Phosphoprotein</keyword>
<proteinExistence type="predicted"/>
<evidence type="ECO:0000313" key="7">
    <source>
        <dbReference type="Proteomes" id="UP000046395"/>
    </source>
</evidence>
<dbReference type="Pfam" id="PF16704">
    <property type="entry name" value="Rab_bind"/>
    <property type="match status" value="1"/>
</dbReference>
<evidence type="ECO:0000259" key="6">
    <source>
        <dbReference type="PROSITE" id="PS50913"/>
    </source>
</evidence>
<feature type="coiled-coil region" evidence="5">
    <location>
        <begin position="526"/>
        <end position="553"/>
    </location>
</feature>
<reference evidence="8" key="1">
    <citation type="submission" date="2019-12" db="UniProtKB">
        <authorList>
            <consortium name="WormBaseParasite"/>
        </authorList>
    </citation>
    <scope>IDENTIFICATION</scope>
</reference>
<dbReference type="PANTHER" id="PTHR18902:SF25">
    <property type="entry name" value="GRIP AND COILED-COIL DOMAIN-CONTAINING PROTEIN 2"/>
    <property type="match status" value="1"/>
</dbReference>
<keyword evidence="7" id="KW-1185">Reference proteome</keyword>
<comment type="subcellular location">
    <subcellularLocation>
        <location evidence="1">Cytoplasm</location>
    </subcellularLocation>
</comment>
<sequence>MESPGSSDSADKPKSKLESLSREELLIFVKKQAVALRDLKVEVKRMQEGQHDICQGKALSVSRDCQTDELLLCDQQQTLTEQERQVETLRSLLAVRTLDLEASRVELSKLKSELDRLTQPQSQEGQDALLRMEIDEYRQSIKKLQEDIRQLGDLYAEKNDQLKQADRAHKDLSQEVQKSKVNIDSLEKQVVQLQQDNCRLSEQLQKAREEMKLSDEAFAQFRHESQREKLHLTEELTSSHGVLEAANSVAKDLKHKVADLEVERDQLRAELNSINEEFEAYKVRSQAVLKQKNLVNPPQWVEQEAQERELLEEQLRIAQGRLADLSRSYDDALVQIKELSETGVDTKERLESTIRKAEEVENALRSKLEHFSKQSVEAVRALEQKLQESNEQLESAKRDLQDQLRMKDENHATEKAILEQKLQALQTNLKSGGLSVQRRGSTPDDAEVPVNETAAEVNGTMNAMVVPAAEKIHRINGHLLPLEELLERGSDQPIQSPSVSIGDTYEEHRIRMQHLTELLYEAELTGSRLTEQNRVLKEEIRRLTRNEERQQHLNNAEYLKNVVLKFVNPKFQDARPSLLPVLTTMLRLSKEEAAELEKIAVSANDGSGPSSFSAPWYGYLQRWSGGFS</sequence>
<evidence type="ECO:0000256" key="1">
    <source>
        <dbReference type="ARBA" id="ARBA00004496"/>
    </source>
</evidence>
<name>A0A5S6R4J1_TRIMR</name>
<keyword evidence="4 5" id="KW-0175">Coiled coil</keyword>
<organism evidence="7 8">
    <name type="scientific">Trichuris muris</name>
    <name type="common">Mouse whipworm</name>
    <dbReference type="NCBI Taxonomy" id="70415"/>
    <lineage>
        <taxon>Eukaryota</taxon>
        <taxon>Metazoa</taxon>
        <taxon>Ecdysozoa</taxon>
        <taxon>Nematoda</taxon>
        <taxon>Enoplea</taxon>
        <taxon>Dorylaimia</taxon>
        <taxon>Trichinellida</taxon>
        <taxon>Trichuridae</taxon>
        <taxon>Trichuris</taxon>
    </lineage>
</organism>
<protein>
    <submittedName>
        <fullName evidence="8">GRIP domain-containing protein</fullName>
    </submittedName>
</protein>
<feature type="coiled-coil region" evidence="5">
    <location>
        <begin position="243"/>
        <end position="410"/>
    </location>
</feature>
<dbReference type="InterPro" id="IPR000237">
    <property type="entry name" value="GRIP_dom"/>
</dbReference>
<feature type="domain" description="GRIP" evidence="6">
    <location>
        <begin position="549"/>
        <end position="599"/>
    </location>
</feature>
<keyword evidence="2" id="KW-0963">Cytoplasm</keyword>
<evidence type="ECO:0000313" key="8">
    <source>
        <dbReference type="WBParaSite" id="TMUE_3000014229.1"/>
    </source>
</evidence>
<dbReference type="PROSITE" id="PS50913">
    <property type="entry name" value="GRIP"/>
    <property type="match status" value="1"/>
</dbReference>
<evidence type="ECO:0000256" key="5">
    <source>
        <dbReference type="SAM" id="Coils"/>
    </source>
</evidence>
<dbReference type="WBParaSite" id="TMUE_3000014229.1">
    <property type="protein sequence ID" value="TMUE_3000014229.1"/>
    <property type="gene ID" value="WBGene00302159"/>
</dbReference>
<evidence type="ECO:0000256" key="2">
    <source>
        <dbReference type="ARBA" id="ARBA00022490"/>
    </source>
</evidence>